<keyword evidence="12" id="KW-0378">Hydrolase</keyword>
<dbReference type="GO" id="GO:0043682">
    <property type="term" value="F:P-type divalent copper transporter activity"/>
    <property type="evidence" value="ECO:0007669"/>
    <property type="project" value="TreeGrafter"/>
</dbReference>
<keyword evidence="4" id="KW-0597">Phosphoprotein</keyword>
<evidence type="ECO:0000256" key="4">
    <source>
        <dbReference type="ARBA" id="ARBA00022553"/>
    </source>
</evidence>
<dbReference type="PANTHER" id="PTHR43520">
    <property type="entry name" value="ATP7, ISOFORM B"/>
    <property type="match status" value="1"/>
</dbReference>
<proteinExistence type="predicted"/>
<protein>
    <submittedName>
        <fullName evidence="12">HAD family hydrolase</fullName>
    </submittedName>
</protein>
<comment type="caution">
    <text evidence="12">The sequence shown here is derived from an EMBL/GenBank/DDBJ whole genome shotgun (WGS) entry which is preliminary data.</text>
</comment>
<evidence type="ECO:0000313" key="13">
    <source>
        <dbReference type="Proteomes" id="UP000739538"/>
    </source>
</evidence>
<keyword evidence="7" id="KW-1278">Translocase</keyword>
<keyword evidence="8 11" id="KW-1133">Transmembrane helix</keyword>
<keyword evidence="10 11" id="KW-0472">Membrane</keyword>
<evidence type="ECO:0000256" key="5">
    <source>
        <dbReference type="ARBA" id="ARBA00022692"/>
    </source>
</evidence>
<evidence type="ECO:0000256" key="8">
    <source>
        <dbReference type="ARBA" id="ARBA00022989"/>
    </source>
</evidence>
<evidence type="ECO:0000256" key="6">
    <source>
        <dbReference type="ARBA" id="ARBA00022842"/>
    </source>
</evidence>
<dbReference type="PROSITE" id="PS00154">
    <property type="entry name" value="ATPASE_E1_E2"/>
    <property type="match status" value="1"/>
</dbReference>
<dbReference type="InterPro" id="IPR023214">
    <property type="entry name" value="HAD_sf"/>
</dbReference>
<dbReference type="EMBL" id="JAGQHS010000191">
    <property type="protein sequence ID" value="MCA9758610.1"/>
    <property type="molecule type" value="Genomic_DNA"/>
</dbReference>
<comment type="subcellular location">
    <subcellularLocation>
        <location evidence="1">Cell membrane</location>
        <topology evidence="1">Multi-pass membrane protein</topology>
    </subcellularLocation>
</comment>
<feature type="transmembrane region" description="Helical" evidence="11">
    <location>
        <begin position="6"/>
        <end position="28"/>
    </location>
</feature>
<sequence length="401" mass="42126">DLTKALEVTIATLVVTCPCAIGLAVPLAKELSLLALKRRGVFVRSQGLLDRALAVRRIFFDKTGTLTLGRMTLDPSSRARLAELPAEGRAILYEMSVRSNHPRSRAIVAALSELDTAEEVAEKAARGTDTSTDTSTATATVTATATATATAPLAVVTLSSDAITEHPGLGLECRHDGVYRLGRPSFVLGAEGVAAEDAADQSATIFGRDGALLLSLSFDEELRGDASDEVSRLRSSGLEIELLSGDSPERTTKVAEQLGIAPEHAFGGLTPEEKSERVRALDRHDSLMVGDGLNDAAGLDSAFVAGTPAIDHPSLPARADFYFLGEGIAAVRLVLAAASQLSRVVRTNLTVAVAYNAFALALCFTGRVSPVSAAILMPISSIGLVLLTVYRMKGKEGVWTS</sequence>
<keyword evidence="3" id="KW-1003">Cell membrane</keyword>
<gene>
    <name evidence="12" type="ORF">KDA27_22630</name>
</gene>
<evidence type="ECO:0000256" key="2">
    <source>
        <dbReference type="ARBA" id="ARBA00022448"/>
    </source>
</evidence>
<evidence type="ECO:0000256" key="1">
    <source>
        <dbReference type="ARBA" id="ARBA00004651"/>
    </source>
</evidence>
<dbReference type="GO" id="GO:0016787">
    <property type="term" value="F:hydrolase activity"/>
    <property type="evidence" value="ECO:0007669"/>
    <property type="project" value="UniProtKB-KW"/>
</dbReference>
<dbReference type="AlphaFoldDB" id="A0A956NK51"/>
<evidence type="ECO:0000256" key="3">
    <source>
        <dbReference type="ARBA" id="ARBA00022475"/>
    </source>
</evidence>
<name>A0A956NK51_UNCEI</name>
<keyword evidence="2" id="KW-0813">Transport</keyword>
<keyword evidence="9" id="KW-0406">Ion transport</keyword>
<dbReference type="Gene3D" id="3.40.50.1000">
    <property type="entry name" value="HAD superfamily/HAD-like"/>
    <property type="match status" value="1"/>
</dbReference>
<evidence type="ECO:0000256" key="11">
    <source>
        <dbReference type="SAM" id="Phobius"/>
    </source>
</evidence>
<dbReference type="PRINTS" id="PR00119">
    <property type="entry name" value="CATATPASE"/>
</dbReference>
<dbReference type="GO" id="GO:0055070">
    <property type="term" value="P:copper ion homeostasis"/>
    <property type="evidence" value="ECO:0007669"/>
    <property type="project" value="TreeGrafter"/>
</dbReference>
<evidence type="ECO:0000256" key="7">
    <source>
        <dbReference type="ARBA" id="ARBA00022967"/>
    </source>
</evidence>
<dbReference type="SUPFAM" id="SSF56784">
    <property type="entry name" value="HAD-like"/>
    <property type="match status" value="1"/>
</dbReference>
<evidence type="ECO:0000256" key="10">
    <source>
        <dbReference type="ARBA" id="ARBA00023136"/>
    </source>
</evidence>
<keyword evidence="5 11" id="KW-0812">Transmembrane</keyword>
<dbReference type="SUPFAM" id="SSF81660">
    <property type="entry name" value="Metal cation-transporting ATPase, ATP-binding domain N"/>
    <property type="match status" value="1"/>
</dbReference>
<reference evidence="12" key="1">
    <citation type="submission" date="2020-04" db="EMBL/GenBank/DDBJ databases">
        <authorList>
            <person name="Zhang T."/>
        </authorList>
    </citation>
    <scope>NUCLEOTIDE SEQUENCE</scope>
    <source>
        <strain evidence="12">HKST-UBA02</strain>
    </source>
</reference>
<reference evidence="12" key="2">
    <citation type="journal article" date="2021" name="Microbiome">
        <title>Successional dynamics and alternative stable states in a saline activated sludge microbial community over 9 years.</title>
        <authorList>
            <person name="Wang Y."/>
            <person name="Ye J."/>
            <person name="Ju F."/>
            <person name="Liu L."/>
            <person name="Boyd J.A."/>
            <person name="Deng Y."/>
            <person name="Parks D.H."/>
            <person name="Jiang X."/>
            <person name="Yin X."/>
            <person name="Woodcroft B.J."/>
            <person name="Tyson G.W."/>
            <person name="Hugenholtz P."/>
            <person name="Polz M.F."/>
            <person name="Zhang T."/>
        </authorList>
    </citation>
    <scope>NUCLEOTIDE SEQUENCE</scope>
    <source>
        <strain evidence="12">HKST-UBA02</strain>
    </source>
</reference>
<accession>A0A956NK51</accession>
<evidence type="ECO:0000256" key="9">
    <source>
        <dbReference type="ARBA" id="ARBA00023065"/>
    </source>
</evidence>
<feature type="non-terminal residue" evidence="12">
    <location>
        <position position="1"/>
    </location>
</feature>
<dbReference type="GO" id="GO:0005507">
    <property type="term" value="F:copper ion binding"/>
    <property type="evidence" value="ECO:0007669"/>
    <property type="project" value="TreeGrafter"/>
</dbReference>
<dbReference type="InterPro" id="IPR023299">
    <property type="entry name" value="ATPase_P-typ_cyto_dom_N"/>
</dbReference>
<feature type="transmembrane region" description="Helical" evidence="11">
    <location>
        <begin position="373"/>
        <end position="390"/>
    </location>
</feature>
<organism evidence="12 13">
    <name type="scientific">Eiseniibacteriota bacterium</name>
    <dbReference type="NCBI Taxonomy" id="2212470"/>
    <lineage>
        <taxon>Bacteria</taxon>
        <taxon>Candidatus Eiseniibacteriota</taxon>
    </lineage>
</organism>
<dbReference type="Pfam" id="PF00702">
    <property type="entry name" value="Hydrolase"/>
    <property type="match status" value="1"/>
</dbReference>
<dbReference type="PANTHER" id="PTHR43520:SF5">
    <property type="entry name" value="CATION-TRANSPORTING P-TYPE ATPASE-RELATED"/>
    <property type="match status" value="1"/>
</dbReference>
<dbReference type="Proteomes" id="UP000739538">
    <property type="component" value="Unassembled WGS sequence"/>
</dbReference>
<dbReference type="InterPro" id="IPR036412">
    <property type="entry name" value="HAD-like_sf"/>
</dbReference>
<keyword evidence="6" id="KW-0460">Magnesium</keyword>
<dbReference type="InterPro" id="IPR018303">
    <property type="entry name" value="ATPase_P-typ_P_site"/>
</dbReference>
<evidence type="ECO:0000313" key="12">
    <source>
        <dbReference type="EMBL" id="MCA9758610.1"/>
    </source>
</evidence>
<dbReference type="GO" id="GO:0005886">
    <property type="term" value="C:plasma membrane"/>
    <property type="evidence" value="ECO:0007669"/>
    <property type="project" value="UniProtKB-SubCell"/>
</dbReference>
<dbReference type="Gene3D" id="3.40.1110.10">
    <property type="entry name" value="Calcium-transporting ATPase, cytoplasmic domain N"/>
    <property type="match status" value="1"/>
</dbReference>
<dbReference type="GO" id="GO:0000166">
    <property type="term" value="F:nucleotide binding"/>
    <property type="evidence" value="ECO:0007669"/>
    <property type="project" value="InterPro"/>
</dbReference>